<accession>A0A9E7A0H4</accession>
<dbReference type="EMBL" id="CP083239">
    <property type="protein sequence ID" value="UOK70780.1"/>
    <property type="molecule type" value="Genomic_DNA"/>
</dbReference>
<gene>
    <name evidence="1" type="ORF">K9D25_19025</name>
</gene>
<dbReference type="Proteomes" id="UP000831684">
    <property type="component" value="Chromosome"/>
</dbReference>
<dbReference type="AlphaFoldDB" id="A0A9E7A0H4"/>
<dbReference type="KEGG" id="apol:K9D25_19025"/>
<evidence type="ECO:0000313" key="1">
    <source>
        <dbReference type="EMBL" id="UOK70780.1"/>
    </source>
</evidence>
<reference evidence="1" key="1">
    <citation type="submission" date="2021-09" db="EMBL/GenBank/DDBJ databases">
        <title>Network and meta-omics reveal the key degrader and cooperation patterns in an efficient 1,4-dioxane-degrading microbial community.</title>
        <authorList>
            <person name="Dai C."/>
        </authorList>
    </citation>
    <scope>NUCLEOTIDE SEQUENCE</scope>
    <source>
        <strain evidence="1">ZM13</strain>
    </source>
</reference>
<dbReference type="InterPro" id="IPR021698">
    <property type="entry name" value="DUF3280"/>
</dbReference>
<evidence type="ECO:0000313" key="2">
    <source>
        <dbReference type="Proteomes" id="UP000831684"/>
    </source>
</evidence>
<sequence>MIARAGKKSPSEEASRMRFPVRTGRLLGLALALSTSLGTGLGAVSTAQAATRVAVFEFELLDTSSEVDIRGPKPEEIHRLDLITDEVRRRLKEAGYDVLDLSPQQAQIVEATPFRNCNGCELPIAQALGAQIEVIGLVQKVSNLILNINFQLRDVATGEVLRADSADIRNNTDESWLRGVSYLVRNRLLDPPLTGKAAP</sequence>
<dbReference type="Pfam" id="PF11684">
    <property type="entry name" value="DUF3280"/>
    <property type="match status" value="1"/>
</dbReference>
<protein>
    <submittedName>
        <fullName evidence="1">DUF3280 domain-containing protein</fullName>
    </submittedName>
</protein>
<name>A0A9E7A0H4_9HYPH</name>
<organism evidence="1 2">
    <name type="scientific">Ancylobacter polymorphus</name>
    <dbReference type="NCBI Taxonomy" id="223390"/>
    <lineage>
        <taxon>Bacteria</taxon>
        <taxon>Pseudomonadati</taxon>
        <taxon>Pseudomonadota</taxon>
        <taxon>Alphaproteobacteria</taxon>
        <taxon>Hyphomicrobiales</taxon>
        <taxon>Xanthobacteraceae</taxon>
        <taxon>Ancylobacter</taxon>
    </lineage>
</organism>
<proteinExistence type="predicted"/>
<dbReference type="RefSeq" id="WP_244377363.1">
    <property type="nucleotide sequence ID" value="NZ_CP083239.1"/>
</dbReference>